<dbReference type="Proteomes" id="UP000008980">
    <property type="component" value="Chromosome 25"/>
</dbReference>
<reference evidence="3" key="2">
    <citation type="submission" date="2011-02" db="EMBL/GenBank/DDBJ databases">
        <title>Whole genome sequencing of Leishmania donovani clinical lines reveals dynamic variation related to drug resistance.</title>
        <authorList>
            <person name="Downing T."/>
            <person name="Imamura H."/>
            <person name="Sanders M."/>
            <person name="Decuypere S."/>
            <person name="Hertz-Fowler C."/>
            <person name="Clark T.G."/>
            <person name="Rijal S."/>
            <person name="Sundar S."/>
            <person name="Quail M.A."/>
            <person name="De Doncker S."/>
            <person name="Maes I."/>
            <person name="Vanaerschot M."/>
            <person name="Stark O."/>
            <person name="Schonian G."/>
            <person name="Dujardin J.C."/>
            <person name="Berriman M."/>
        </authorList>
    </citation>
    <scope>NUCLEOTIDE SEQUENCE [LARGE SCALE GENOMIC DNA]</scope>
    <source>
        <strain evidence="3">BPK282A1</strain>
    </source>
</reference>
<feature type="region of interest" description="Disordered" evidence="1">
    <location>
        <begin position="1"/>
        <end position="36"/>
    </location>
</feature>
<name>E9BHL4_LEIDO</name>
<dbReference type="AlphaFoldDB" id="E9BHL4"/>
<evidence type="ECO:0000313" key="3">
    <source>
        <dbReference type="Proteomes" id="UP000008980"/>
    </source>
</evidence>
<dbReference type="RefSeq" id="XP_003861440.1">
    <property type="nucleotide sequence ID" value="XM_003861392.1"/>
</dbReference>
<dbReference type="KEGG" id="ldo:LDBPK_251100"/>
<evidence type="ECO:0000256" key="1">
    <source>
        <dbReference type="SAM" id="MobiDB-lite"/>
    </source>
</evidence>
<protein>
    <submittedName>
        <fullName evidence="2">Uncharacterized protein</fullName>
    </submittedName>
</protein>
<reference evidence="2 3" key="1">
    <citation type="journal article" date="2011" name="Genome Res.">
        <title>Whole genome sequencing of multiple Leishmania donovani clinical isolates provides insights into population structure and mechanisms of drug resistance.</title>
        <authorList>
            <person name="Downing T."/>
            <person name="Imamura H."/>
            <person name="Decuypere S."/>
            <person name="Clark T.G."/>
            <person name="Coombs G.H."/>
            <person name="Cotton J.A."/>
            <person name="Hilley J.D."/>
            <person name="de Doncker S."/>
            <person name="Maes I."/>
            <person name="Mottram J.C."/>
            <person name="Quail M.A."/>
            <person name="Rijal S."/>
            <person name="Sanders M."/>
            <person name="Schonian G."/>
            <person name="Stark O."/>
            <person name="Sundar S."/>
            <person name="Vanaerschot M."/>
            <person name="Hertz-Fowler C."/>
            <person name="Dujardin J.C."/>
            <person name="Berriman M."/>
        </authorList>
    </citation>
    <scope>NUCLEOTIDE SEQUENCE [LARGE SCALE GENOMIC DNA]</scope>
    <source>
        <strain evidence="2 3">BPK282A1</strain>
    </source>
</reference>
<feature type="compositionally biased region" description="Polar residues" evidence="1">
    <location>
        <begin position="27"/>
        <end position="36"/>
    </location>
</feature>
<dbReference type="GeneID" id="13388686"/>
<proteinExistence type="predicted"/>
<gene>
    <name evidence="2" type="ORF">LDBPK_251100</name>
</gene>
<feature type="non-terminal residue" evidence="2">
    <location>
        <position position="36"/>
    </location>
</feature>
<organism evidence="2 3">
    <name type="scientific">Leishmania donovani</name>
    <dbReference type="NCBI Taxonomy" id="5661"/>
    <lineage>
        <taxon>Eukaryota</taxon>
        <taxon>Discoba</taxon>
        <taxon>Euglenozoa</taxon>
        <taxon>Kinetoplastea</taxon>
        <taxon>Metakinetoplastina</taxon>
        <taxon>Trypanosomatida</taxon>
        <taxon>Trypanosomatidae</taxon>
        <taxon>Leishmaniinae</taxon>
        <taxon>Leishmania</taxon>
    </lineage>
</organism>
<dbReference type="EMBL" id="FR799612">
    <property type="protein sequence ID" value="CBZ34740.1"/>
    <property type="molecule type" value="Genomic_DNA"/>
</dbReference>
<sequence>MSLSAASSIAFREEAPNKKHREDTRITESVATISIR</sequence>
<feature type="compositionally biased region" description="Basic and acidic residues" evidence="1">
    <location>
        <begin position="11"/>
        <end position="26"/>
    </location>
</feature>
<evidence type="ECO:0000313" key="2">
    <source>
        <dbReference type="EMBL" id="CBZ34740.1"/>
    </source>
</evidence>
<dbReference type="VEuPathDB" id="TriTrypDB:LdBPK_251100.1"/>
<accession>E9BHL4</accession>